<keyword evidence="4" id="KW-0808">Transferase</keyword>
<reference evidence="8 9" key="1">
    <citation type="journal article" date="2019" name="Mol. Ecol. Resour.">
        <title>Improving Illumina assemblies with Hi-C and long reads: an example with the North African dromedary.</title>
        <authorList>
            <person name="Elbers J.P."/>
            <person name="Rogers M.F."/>
            <person name="Perelman P.L."/>
            <person name="Proskuryakova A.A."/>
            <person name="Serdyukova N.A."/>
            <person name="Johnson W.E."/>
            <person name="Horin P."/>
            <person name="Corander J."/>
            <person name="Murphy D."/>
            <person name="Burger P.A."/>
        </authorList>
    </citation>
    <scope>NUCLEOTIDE SEQUENCE [LARGE SCALE GENOMIC DNA]</scope>
    <source>
        <strain evidence="8">Drom800</strain>
        <tissue evidence="8">Blood</tissue>
    </source>
</reference>
<evidence type="ECO:0000256" key="6">
    <source>
        <dbReference type="PROSITE-ProRule" id="PRU00104"/>
    </source>
</evidence>
<organism evidence="8 9">
    <name type="scientific">Camelus dromedarius</name>
    <name type="common">Dromedary</name>
    <name type="synonym">Arabian camel</name>
    <dbReference type="NCBI Taxonomy" id="9838"/>
    <lineage>
        <taxon>Eukaryota</taxon>
        <taxon>Metazoa</taxon>
        <taxon>Chordata</taxon>
        <taxon>Craniata</taxon>
        <taxon>Vertebrata</taxon>
        <taxon>Euteleostomi</taxon>
        <taxon>Mammalia</taxon>
        <taxon>Eutheria</taxon>
        <taxon>Laurasiatheria</taxon>
        <taxon>Artiodactyla</taxon>
        <taxon>Tylopoda</taxon>
        <taxon>Camelidae</taxon>
        <taxon>Camelus</taxon>
    </lineage>
</organism>
<evidence type="ECO:0000256" key="3">
    <source>
        <dbReference type="ARBA" id="ARBA00012485"/>
    </source>
</evidence>
<name>A0A5N4E561_CAMDR</name>
<dbReference type="Gene3D" id="3.90.1750.10">
    <property type="entry name" value="Hect, E3 ligase catalytic domains"/>
    <property type="match status" value="1"/>
</dbReference>
<dbReference type="SUPFAM" id="SSF56204">
    <property type="entry name" value="Hect, E3 ligase catalytic domain"/>
    <property type="match status" value="2"/>
</dbReference>
<comment type="pathway">
    <text evidence="2">Protein modification; protein ubiquitination.</text>
</comment>
<dbReference type="EMBL" id="JWIN03000005">
    <property type="protein sequence ID" value="KAB1278485.1"/>
    <property type="molecule type" value="Genomic_DNA"/>
</dbReference>
<evidence type="ECO:0000256" key="1">
    <source>
        <dbReference type="ARBA" id="ARBA00000885"/>
    </source>
</evidence>
<dbReference type="GO" id="GO:0006511">
    <property type="term" value="P:ubiquitin-dependent protein catabolic process"/>
    <property type="evidence" value="ECO:0007669"/>
    <property type="project" value="TreeGrafter"/>
</dbReference>
<sequence>MLDKLRFRFSGRILGLALIHQYLLDAFFTRPFYKALLRILCDLSDLEYLDEEFHQSLQWMKDNDIHDILDLTFTVNEEVFGQITERELKPGGANIPVTEKNKKEYIERMVKWRIERGVVQQTESLVRGFYEVVDARLVSVFDARELELVIAGTAEIDLSDWRSNTEYRGGEIWFMDGWTLNRKLKVIWAFVIDLTGYHDNHIVIRWFWAAVERFNNEQRLRLLQFVTGTSSIPYEGFASLRGSNGPRRFCVEKWGKITALPR</sequence>
<dbReference type="GO" id="GO:0005737">
    <property type="term" value="C:cytoplasm"/>
    <property type="evidence" value="ECO:0007669"/>
    <property type="project" value="TreeGrafter"/>
</dbReference>
<feature type="domain" description="HECT" evidence="7">
    <location>
        <begin position="7"/>
        <end position="262"/>
    </location>
</feature>
<accession>A0A5N4E561</accession>
<keyword evidence="9" id="KW-1185">Reference proteome</keyword>
<dbReference type="FunFam" id="3.30.2160.10:FF:000005">
    <property type="entry name" value="E3 ubiquitin-protein ligase HECW2 isoform X1"/>
    <property type="match status" value="1"/>
</dbReference>
<evidence type="ECO:0000313" key="9">
    <source>
        <dbReference type="Proteomes" id="UP000299084"/>
    </source>
</evidence>
<comment type="caution">
    <text evidence="6">Lacks conserved residue(s) required for the propagation of feature annotation.</text>
</comment>
<dbReference type="Proteomes" id="UP000299084">
    <property type="component" value="Unassembled WGS sequence"/>
</dbReference>
<proteinExistence type="predicted"/>
<dbReference type="EC" id="2.3.2.26" evidence="3"/>
<gene>
    <name evidence="8" type="ORF">Cadr_000007290</name>
</gene>
<dbReference type="Gene3D" id="3.30.2410.10">
    <property type="entry name" value="Hect, E3 ligase catalytic domain"/>
    <property type="match status" value="1"/>
</dbReference>
<dbReference type="GO" id="GO:0048814">
    <property type="term" value="P:regulation of dendrite morphogenesis"/>
    <property type="evidence" value="ECO:0007669"/>
    <property type="project" value="TreeGrafter"/>
</dbReference>
<dbReference type="PANTHER" id="PTHR11254">
    <property type="entry name" value="HECT DOMAIN UBIQUITIN-PROTEIN LIGASE"/>
    <property type="match status" value="1"/>
</dbReference>
<evidence type="ECO:0000313" key="8">
    <source>
        <dbReference type="EMBL" id="KAB1278485.1"/>
    </source>
</evidence>
<protein>
    <recommendedName>
        <fullName evidence="3">HECT-type E3 ubiquitin transferase</fullName>
        <ecNumber evidence="3">2.3.2.26</ecNumber>
    </recommendedName>
</protein>
<dbReference type="GO" id="GO:0016567">
    <property type="term" value="P:protein ubiquitination"/>
    <property type="evidence" value="ECO:0007669"/>
    <property type="project" value="TreeGrafter"/>
</dbReference>
<dbReference type="Gene3D" id="3.30.2160.10">
    <property type="entry name" value="Hect, E3 ligase catalytic domain"/>
    <property type="match status" value="1"/>
</dbReference>
<dbReference type="FunFam" id="3.90.1750.10:FF:000036">
    <property type="entry name" value="E3 ubiquitin-protein ligase HECW2"/>
    <property type="match status" value="1"/>
</dbReference>
<dbReference type="PANTHER" id="PTHR11254:SF127">
    <property type="entry name" value="E3 UBIQUITIN-PROTEIN LIGASE HECW2"/>
    <property type="match status" value="1"/>
</dbReference>
<dbReference type="PROSITE" id="PS50237">
    <property type="entry name" value="HECT"/>
    <property type="match status" value="1"/>
</dbReference>
<dbReference type="STRING" id="9838.ENSCDRP00005018990"/>
<dbReference type="AlphaFoldDB" id="A0A5N4E561"/>
<dbReference type="SMART" id="SM00119">
    <property type="entry name" value="HECTc"/>
    <property type="match status" value="1"/>
</dbReference>
<keyword evidence="5 6" id="KW-0833">Ubl conjugation pathway</keyword>
<dbReference type="InterPro" id="IPR050409">
    <property type="entry name" value="E3_ubiq-protein_ligase"/>
</dbReference>
<comment type="caution">
    <text evidence="8">The sequence shown here is derived from an EMBL/GenBank/DDBJ whole genome shotgun (WGS) entry which is preliminary data.</text>
</comment>
<evidence type="ECO:0000256" key="5">
    <source>
        <dbReference type="ARBA" id="ARBA00022786"/>
    </source>
</evidence>
<comment type="catalytic activity">
    <reaction evidence="1">
        <text>S-ubiquitinyl-[E2 ubiquitin-conjugating enzyme]-L-cysteine + [acceptor protein]-L-lysine = [E2 ubiquitin-conjugating enzyme]-L-cysteine + N(6)-ubiquitinyl-[acceptor protein]-L-lysine.</text>
        <dbReference type="EC" id="2.3.2.26"/>
    </reaction>
</comment>
<evidence type="ECO:0000256" key="2">
    <source>
        <dbReference type="ARBA" id="ARBA00004906"/>
    </source>
</evidence>
<dbReference type="Pfam" id="PF00632">
    <property type="entry name" value="HECT"/>
    <property type="match status" value="1"/>
</dbReference>
<dbReference type="InterPro" id="IPR035983">
    <property type="entry name" value="Hect_E3_ubiquitin_ligase"/>
</dbReference>
<evidence type="ECO:0000256" key="4">
    <source>
        <dbReference type="ARBA" id="ARBA00022679"/>
    </source>
</evidence>
<dbReference type="GO" id="GO:0061630">
    <property type="term" value="F:ubiquitin protein ligase activity"/>
    <property type="evidence" value="ECO:0007669"/>
    <property type="project" value="UniProtKB-EC"/>
</dbReference>
<evidence type="ECO:0000259" key="7">
    <source>
        <dbReference type="PROSITE" id="PS50237"/>
    </source>
</evidence>
<dbReference type="InterPro" id="IPR000569">
    <property type="entry name" value="HECT_dom"/>
</dbReference>